<feature type="transmembrane region" description="Helical" evidence="1">
    <location>
        <begin position="210"/>
        <end position="229"/>
    </location>
</feature>
<organism evidence="2">
    <name type="scientific">hydrothermal vent metagenome</name>
    <dbReference type="NCBI Taxonomy" id="652676"/>
    <lineage>
        <taxon>unclassified sequences</taxon>
        <taxon>metagenomes</taxon>
        <taxon>ecological metagenomes</taxon>
    </lineage>
</organism>
<dbReference type="EMBL" id="UOEU01000269">
    <property type="protein sequence ID" value="VAW31664.1"/>
    <property type="molecule type" value="Genomic_DNA"/>
</dbReference>
<feature type="transmembrane region" description="Helical" evidence="1">
    <location>
        <begin position="158"/>
        <end position="175"/>
    </location>
</feature>
<feature type="transmembrane region" description="Helical" evidence="1">
    <location>
        <begin position="12"/>
        <end position="31"/>
    </location>
</feature>
<feature type="transmembrane region" description="Helical" evidence="1">
    <location>
        <begin position="374"/>
        <end position="393"/>
    </location>
</feature>
<feature type="transmembrane region" description="Helical" evidence="1">
    <location>
        <begin position="455"/>
        <end position="475"/>
    </location>
</feature>
<accession>A0A3B0VJ32</accession>
<feature type="transmembrane region" description="Helical" evidence="1">
    <location>
        <begin position="104"/>
        <end position="124"/>
    </location>
</feature>
<feature type="transmembrane region" description="Helical" evidence="1">
    <location>
        <begin position="482"/>
        <end position="500"/>
    </location>
</feature>
<feature type="transmembrane region" description="Helical" evidence="1">
    <location>
        <begin position="133"/>
        <end position="152"/>
    </location>
</feature>
<keyword evidence="1" id="KW-0472">Membrane</keyword>
<feature type="transmembrane region" description="Helical" evidence="1">
    <location>
        <begin position="338"/>
        <end position="362"/>
    </location>
</feature>
<dbReference type="InterPro" id="IPR018580">
    <property type="entry name" value="Uncharacterised_YfhO"/>
</dbReference>
<feature type="transmembrane region" description="Helical" evidence="1">
    <location>
        <begin position="314"/>
        <end position="331"/>
    </location>
</feature>
<keyword evidence="1" id="KW-1133">Transmembrane helix</keyword>
<dbReference type="AlphaFoldDB" id="A0A3B0VJ32"/>
<sequence>MRVITEKKWLPDLLAILGLGSAVLIFFWPVVSGQAWIPRGGGDLVSFVYPMARFAAQSIHSGELPLWNPFLYAGAPFLADNQSGLFYPPNLLLSLLNPSPSYRAIEGLVLFHFWLAGVSLYACLRGWQPNNRIAILPAMFGGLAFMFSDLFITHIGNLNLNAAIAWLPLALLGLHRAIEAKGWQSQLGWALFGGLVVSVSTLAGHGQMTFMVGIFLGGYGLYRAVAGWNGLSPRRSGSHSLIWLIIVGVVGIAGAALALLPALLLIPHTVRAGFDFAQSTNYSLPLQGLIGLLAPGFYGRGIIDFWGGWPRVEVGYAGVLPWLLLPLPFLLGNRRNMLFFGLAGLLFLLLALGGNAPVYGWLFGWLPTVPFQVPARFIVLTNLCLAILAAFGLDGLLKPQRTKRNAGEKQKISFSSVPSVAIITAVLLIIFGVWLNGQAGQLGALRPDKAVQMETAVTTFALLAGGSWLLLAAALRGWLSGRWVAITAVLLLAVDLIGLGRNVEIEPSNPTLGFATDSPALDFIQSDDTFFRVEIESGHWQPSLGQIERLYDMGGVFNPLQLANYNVYNGSLGFRGSPLYNLLGVKYVVASKEPPPGDTSFLIPVFEDDPQVTVYLNTLALPRILLLYEAVIVPNKDAAFTAVHDPNFDPRQTIILEAGEPLRGEPAPAELLLLRYDLNEAAVQVNSSQPAYLLLTDMVAPGWTAQIDGEPTEVITANYAFRAVFVPPGPHEISFRYVPPGWVAGLMLSSLTWLLAGLFFIWSYRRHK</sequence>
<protein>
    <recommendedName>
        <fullName evidence="3">Bacterial membrane protein YfhO</fullName>
    </recommendedName>
</protein>
<evidence type="ECO:0000256" key="1">
    <source>
        <dbReference type="SAM" id="Phobius"/>
    </source>
</evidence>
<evidence type="ECO:0008006" key="3">
    <source>
        <dbReference type="Google" id="ProtNLM"/>
    </source>
</evidence>
<proteinExistence type="predicted"/>
<feature type="transmembrane region" description="Helical" evidence="1">
    <location>
        <begin position="742"/>
        <end position="762"/>
    </location>
</feature>
<evidence type="ECO:0000313" key="2">
    <source>
        <dbReference type="EMBL" id="VAW31664.1"/>
    </source>
</evidence>
<gene>
    <name evidence="2" type="ORF">MNBD_CHLOROFLEXI01-4496</name>
</gene>
<feature type="transmembrane region" description="Helical" evidence="1">
    <location>
        <begin position="187"/>
        <end position="204"/>
    </location>
</feature>
<feature type="transmembrane region" description="Helical" evidence="1">
    <location>
        <begin position="241"/>
        <end position="266"/>
    </location>
</feature>
<dbReference type="PANTHER" id="PTHR38454">
    <property type="entry name" value="INTEGRAL MEMBRANE PROTEIN-RELATED"/>
    <property type="match status" value="1"/>
</dbReference>
<feature type="transmembrane region" description="Helical" evidence="1">
    <location>
        <begin position="414"/>
        <end position="435"/>
    </location>
</feature>
<reference evidence="2" key="1">
    <citation type="submission" date="2018-06" db="EMBL/GenBank/DDBJ databases">
        <authorList>
            <person name="Zhirakovskaya E."/>
        </authorList>
    </citation>
    <scope>NUCLEOTIDE SEQUENCE</scope>
</reference>
<dbReference type="PANTHER" id="PTHR38454:SF1">
    <property type="entry name" value="INTEGRAL MEMBRANE PROTEIN"/>
    <property type="match status" value="1"/>
</dbReference>
<dbReference type="Pfam" id="PF09586">
    <property type="entry name" value="YfhO"/>
    <property type="match status" value="1"/>
</dbReference>
<keyword evidence="1" id="KW-0812">Transmembrane</keyword>
<name>A0A3B0VJ32_9ZZZZ</name>